<sequence length="104" mass="11201">MTEPDINGRSFRLGGYSSGGASRISARDVIRLVGLIKSKSADGQLPTAVFYKGEGDTNVDFINSGLSTELGPRYFKSPKYDTYKEISYLTGALNNLATGDLLDV</sequence>
<feature type="region of interest" description="Disordered" evidence="1">
    <location>
        <begin position="1"/>
        <end position="21"/>
    </location>
</feature>
<evidence type="ECO:0000313" key="2">
    <source>
        <dbReference type="EMBL" id="VAW71086.1"/>
    </source>
</evidence>
<proteinExistence type="predicted"/>
<name>A0A3B0YRI8_9ZZZZ</name>
<dbReference type="AlphaFoldDB" id="A0A3B0YRI8"/>
<accession>A0A3B0YRI8</accession>
<evidence type="ECO:0000256" key="1">
    <source>
        <dbReference type="SAM" id="MobiDB-lite"/>
    </source>
</evidence>
<reference evidence="2" key="1">
    <citation type="submission" date="2018-06" db="EMBL/GenBank/DDBJ databases">
        <authorList>
            <person name="Zhirakovskaya E."/>
        </authorList>
    </citation>
    <scope>NUCLEOTIDE SEQUENCE</scope>
</reference>
<organism evidence="2">
    <name type="scientific">hydrothermal vent metagenome</name>
    <dbReference type="NCBI Taxonomy" id="652676"/>
    <lineage>
        <taxon>unclassified sequences</taxon>
        <taxon>metagenomes</taxon>
        <taxon>ecological metagenomes</taxon>
    </lineage>
</organism>
<dbReference type="EMBL" id="UOFL01000010">
    <property type="protein sequence ID" value="VAW71086.1"/>
    <property type="molecule type" value="Genomic_DNA"/>
</dbReference>
<protein>
    <submittedName>
        <fullName evidence="2">Uncharacterized protein</fullName>
    </submittedName>
</protein>
<gene>
    <name evidence="2" type="ORF">MNBD_GAMMA12-1245</name>
</gene>